<dbReference type="EMBL" id="KN846958">
    <property type="protein sequence ID" value="KIW67947.1"/>
    <property type="molecule type" value="Genomic_DNA"/>
</dbReference>
<feature type="compositionally biased region" description="Low complexity" evidence="1">
    <location>
        <begin position="191"/>
        <end position="216"/>
    </location>
</feature>
<dbReference type="AlphaFoldDB" id="A0A0D2E0S3"/>
<gene>
    <name evidence="2" type="ORF">PV04_03926</name>
</gene>
<dbReference type="PANTHER" id="PTHR28630">
    <property type="match status" value="1"/>
</dbReference>
<reference evidence="2 3" key="1">
    <citation type="submission" date="2015-01" db="EMBL/GenBank/DDBJ databases">
        <title>The Genome Sequence of Capronia semiimmersa CBS27337.</title>
        <authorList>
            <consortium name="The Broad Institute Genomics Platform"/>
            <person name="Cuomo C."/>
            <person name="de Hoog S."/>
            <person name="Gorbushina A."/>
            <person name="Stielow B."/>
            <person name="Teixiera M."/>
            <person name="Abouelleil A."/>
            <person name="Chapman S.B."/>
            <person name="Priest M."/>
            <person name="Young S.K."/>
            <person name="Wortman J."/>
            <person name="Nusbaum C."/>
            <person name="Birren B."/>
        </authorList>
    </citation>
    <scope>NUCLEOTIDE SEQUENCE [LARGE SCALE GENOMIC DNA]</scope>
    <source>
        <strain evidence="2 3">CBS 27337</strain>
    </source>
</reference>
<dbReference type="HOGENOM" id="CLU_018496_0_0_1"/>
<dbReference type="PANTHER" id="PTHR28630:SF3">
    <property type="entry name" value="PEROXIREDOXIN-LIKE 2C"/>
    <property type="match status" value="1"/>
</dbReference>
<feature type="compositionally biased region" description="Polar residues" evidence="1">
    <location>
        <begin position="442"/>
        <end position="453"/>
    </location>
</feature>
<keyword evidence="3" id="KW-1185">Reference proteome</keyword>
<feature type="compositionally biased region" description="Basic residues" evidence="1">
    <location>
        <begin position="315"/>
        <end position="327"/>
    </location>
</feature>
<evidence type="ECO:0000256" key="1">
    <source>
        <dbReference type="SAM" id="MobiDB-lite"/>
    </source>
</evidence>
<dbReference type="Pfam" id="PF13911">
    <property type="entry name" value="AhpC-TSA_2"/>
    <property type="match status" value="1"/>
</dbReference>
<name>A0A0D2E0S3_9EURO</name>
<proteinExistence type="predicted"/>
<evidence type="ECO:0000313" key="3">
    <source>
        <dbReference type="Proteomes" id="UP000054266"/>
    </source>
</evidence>
<sequence>MAVECPPDSRALKAAFEHDIYSSSGNPLKFGSLFYDCDVYPAEKKILLIFIRHFFCGNCQEYVRRLSAADSPFHPSLKSTSTTWTTNFSKPANRTLPSVIIIGPGQPSLISSYKSLTQCPFDIYADPSTQLYNILGMHRTLAMGNKAPGYIEHSLLGGAVKSAWQIVRRFGSGDAMAGGDWDVNGGEFLFTRPGTRSRSGSRSPSRSRSRSMSASSQASSNLDWTVTWCHRMINSRDHTELIDLAYHTCFTIQSSPENSSRTISPAPPLKSILVSGNKAHTKKLSHSYSCERLGACPAPDIPKSRAETLASPQNHRTRSKSQSRPRSRSTSVGSRQTAKQNHDRIWSSASSADVMRPDSRASNNITRESIVVSPISEAEEEEIKPRKSFSASVAEAFGVRTMLLKRSKSVSGSSTAVEGASSVPRPSTSLSERRAASRASRNVTKAHSKSITDPITLLRSRSKAKRHPTTAAAQEPIIPASRPRSPSTTHTRTFSFSKTTSKHRPSLSLTRKPSGTVGMEENGMMVVDGVEFVNVIGFKARVENDEEEQRRMRLRERADSGLGMDVTQSATAVGTRALRQPPPVPVLVQGQRRKYSVATALPEIQAID</sequence>
<dbReference type="Proteomes" id="UP000054266">
    <property type="component" value="Unassembled WGS sequence"/>
</dbReference>
<dbReference type="InterPro" id="IPR032801">
    <property type="entry name" value="PXL2A/B/C"/>
</dbReference>
<evidence type="ECO:0000313" key="2">
    <source>
        <dbReference type="EMBL" id="KIW67947.1"/>
    </source>
</evidence>
<feature type="region of interest" description="Disordered" evidence="1">
    <location>
        <begin position="407"/>
        <end position="517"/>
    </location>
</feature>
<organism evidence="2 3">
    <name type="scientific">Phialophora macrospora</name>
    <dbReference type="NCBI Taxonomy" id="1851006"/>
    <lineage>
        <taxon>Eukaryota</taxon>
        <taxon>Fungi</taxon>
        <taxon>Dikarya</taxon>
        <taxon>Ascomycota</taxon>
        <taxon>Pezizomycotina</taxon>
        <taxon>Eurotiomycetes</taxon>
        <taxon>Chaetothyriomycetidae</taxon>
        <taxon>Chaetothyriales</taxon>
        <taxon>Herpotrichiellaceae</taxon>
        <taxon>Phialophora</taxon>
    </lineage>
</organism>
<protein>
    <submittedName>
        <fullName evidence="2">Uncharacterized protein</fullName>
    </submittedName>
</protein>
<feature type="region of interest" description="Disordered" evidence="1">
    <location>
        <begin position="189"/>
        <end position="216"/>
    </location>
</feature>
<feature type="region of interest" description="Disordered" evidence="1">
    <location>
        <begin position="295"/>
        <end position="362"/>
    </location>
</feature>
<dbReference type="STRING" id="5601.A0A0D2E0S3"/>
<accession>A0A0D2E0S3</accession>
<feature type="compositionally biased region" description="Low complexity" evidence="1">
    <location>
        <begin position="481"/>
        <end position="499"/>
    </location>
</feature>